<keyword evidence="2" id="KW-1185">Reference proteome</keyword>
<dbReference type="Gene3D" id="3.30.540.10">
    <property type="entry name" value="Fructose-1,6-Bisphosphatase, subunit A, domain 1"/>
    <property type="match status" value="1"/>
</dbReference>
<name>A0ABT1H7D4_9NOCA</name>
<dbReference type="SUPFAM" id="SSF56655">
    <property type="entry name" value="Carbohydrate phosphatase"/>
    <property type="match status" value="1"/>
</dbReference>
<evidence type="ECO:0000313" key="2">
    <source>
        <dbReference type="Proteomes" id="UP001205740"/>
    </source>
</evidence>
<organism evidence="1 2">
    <name type="scientific">Williamsia serinedens</name>
    <dbReference type="NCBI Taxonomy" id="391736"/>
    <lineage>
        <taxon>Bacteria</taxon>
        <taxon>Bacillati</taxon>
        <taxon>Actinomycetota</taxon>
        <taxon>Actinomycetes</taxon>
        <taxon>Mycobacteriales</taxon>
        <taxon>Nocardiaceae</taxon>
        <taxon>Williamsia</taxon>
    </lineage>
</organism>
<comment type="caution">
    <text evidence="1">The sequence shown here is derived from an EMBL/GenBank/DDBJ whole genome shotgun (WGS) entry which is preliminary data.</text>
</comment>
<dbReference type="RefSeq" id="WP_253656394.1">
    <property type="nucleotide sequence ID" value="NZ_BAAAOE010000006.1"/>
</dbReference>
<dbReference type="Pfam" id="PF00459">
    <property type="entry name" value="Inositol_P"/>
    <property type="match status" value="1"/>
</dbReference>
<dbReference type="EMBL" id="JAMTCG010000008">
    <property type="protein sequence ID" value="MCP2162819.1"/>
    <property type="molecule type" value="Genomic_DNA"/>
</dbReference>
<evidence type="ECO:0000313" key="1">
    <source>
        <dbReference type="EMBL" id="MCP2162819.1"/>
    </source>
</evidence>
<dbReference type="CDD" id="cd01638">
    <property type="entry name" value="CysQ"/>
    <property type="match status" value="1"/>
</dbReference>
<protein>
    <submittedName>
        <fullName evidence="1">3'(2'), 5'-bisphosphate nucleotidase</fullName>
    </submittedName>
</protein>
<proteinExistence type="predicted"/>
<dbReference type="PANTHER" id="PTHR43028:SF5">
    <property type="entry name" value="3'(2'),5'-BISPHOSPHATE NUCLEOTIDASE 1"/>
    <property type="match status" value="1"/>
</dbReference>
<dbReference type="InterPro" id="IPR050725">
    <property type="entry name" value="CysQ/Inositol_MonoPase"/>
</dbReference>
<sequence>MGADARLAGELATAAGELLVRLRSDSGLSGKELGAAGDEQANDLLVSRVREERPDDAVLSEESADDRRRLAADRVWIIDPLDGTREFGMPDRADWAVHVALWHRGSGLVAGAVALPDLGVTYTTDQSSVEPVAGLLPARSSTTPRVVVSASRPQPLADPAAAAVDGEVVQLGSAGAKTMAVVRGEADVYVHSGGQYEWDSAAPIAVARAVGLWCSRVDGSPLEYNNADVYLPDLVVCRADLQEKVLDAIR</sequence>
<dbReference type="PANTHER" id="PTHR43028">
    <property type="entry name" value="3'(2'),5'-BISPHOSPHATE NUCLEOTIDASE 1"/>
    <property type="match status" value="1"/>
</dbReference>
<gene>
    <name evidence="1" type="ORF">LX12_004031</name>
</gene>
<dbReference type="PRINTS" id="PR00377">
    <property type="entry name" value="IMPHPHTASES"/>
</dbReference>
<dbReference type="InterPro" id="IPR000760">
    <property type="entry name" value="Inositol_monophosphatase-like"/>
</dbReference>
<accession>A0ABT1H7D4</accession>
<dbReference type="Gene3D" id="3.40.190.80">
    <property type="match status" value="1"/>
</dbReference>
<reference evidence="1 2" key="1">
    <citation type="submission" date="2022-06" db="EMBL/GenBank/DDBJ databases">
        <title>Genomic Encyclopedia of Archaeal and Bacterial Type Strains, Phase II (KMG-II): from individual species to whole genera.</title>
        <authorList>
            <person name="Goeker M."/>
        </authorList>
    </citation>
    <scope>NUCLEOTIDE SEQUENCE [LARGE SCALE GENOMIC DNA]</scope>
    <source>
        <strain evidence="1 2">DSM 45037</strain>
    </source>
</reference>
<dbReference type="Proteomes" id="UP001205740">
    <property type="component" value="Unassembled WGS sequence"/>
</dbReference>